<sequence>MTRACPLCGTVGEHRETPVERVADCSGQRAVDVAVYACARCGRRSGFRVPAEGVASVSLDERCRQERNLPPFGAERSPIV</sequence>
<keyword evidence="2" id="KW-1185">Reference proteome</keyword>
<comment type="caution">
    <text evidence="1">The sequence shown here is derived from an EMBL/GenBank/DDBJ whole genome shotgun (WGS) entry which is preliminary data.</text>
</comment>
<evidence type="ECO:0000313" key="2">
    <source>
        <dbReference type="Proteomes" id="UP000323454"/>
    </source>
</evidence>
<proteinExistence type="predicted"/>
<name>A0A5B2XE84_9PSEU</name>
<dbReference type="RefSeq" id="WP_149850541.1">
    <property type="nucleotide sequence ID" value="NZ_VUOB01000028.1"/>
</dbReference>
<reference evidence="1 2" key="2">
    <citation type="submission" date="2019-09" db="EMBL/GenBank/DDBJ databases">
        <authorList>
            <person name="Jin C."/>
        </authorList>
    </citation>
    <scope>NUCLEOTIDE SEQUENCE [LARGE SCALE GENOMIC DNA]</scope>
    <source>
        <strain evidence="1 2">AN110305</strain>
    </source>
</reference>
<accession>A0A5B2XE84</accession>
<dbReference type="AlphaFoldDB" id="A0A5B2XE84"/>
<dbReference type="EMBL" id="VUOB01000028">
    <property type="protein sequence ID" value="KAA2261464.1"/>
    <property type="molecule type" value="Genomic_DNA"/>
</dbReference>
<organism evidence="1 2">
    <name type="scientific">Solihabitans fulvus</name>
    <dbReference type="NCBI Taxonomy" id="1892852"/>
    <lineage>
        <taxon>Bacteria</taxon>
        <taxon>Bacillati</taxon>
        <taxon>Actinomycetota</taxon>
        <taxon>Actinomycetes</taxon>
        <taxon>Pseudonocardiales</taxon>
        <taxon>Pseudonocardiaceae</taxon>
        <taxon>Solihabitans</taxon>
    </lineage>
</organism>
<evidence type="ECO:0000313" key="1">
    <source>
        <dbReference type="EMBL" id="KAA2261464.1"/>
    </source>
</evidence>
<gene>
    <name evidence="1" type="ORF">F0L68_16915</name>
</gene>
<reference evidence="1 2" key="1">
    <citation type="submission" date="2019-09" db="EMBL/GenBank/DDBJ databases">
        <title>Goodfellowia gen. nov., a new genus of the Pseudonocardineae related to Actinoalloteichus, containing Goodfellowia coeruleoviolacea gen. nov., comb. nov. gen. nov., comb. nov.</title>
        <authorList>
            <person name="Labeda D."/>
        </authorList>
    </citation>
    <scope>NUCLEOTIDE SEQUENCE [LARGE SCALE GENOMIC DNA]</scope>
    <source>
        <strain evidence="1 2">AN110305</strain>
    </source>
</reference>
<protein>
    <submittedName>
        <fullName evidence="1">Uncharacterized protein</fullName>
    </submittedName>
</protein>
<dbReference type="Proteomes" id="UP000323454">
    <property type="component" value="Unassembled WGS sequence"/>
</dbReference>